<accession>A0A6C2TZA0</accession>
<feature type="signal peptide" evidence="1">
    <location>
        <begin position="1"/>
        <end position="24"/>
    </location>
</feature>
<evidence type="ECO:0008006" key="4">
    <source>
        <dbReference type="Google" id="ProtNLM"/>
    </source>
</evidence>
<evidence type="ECO:0000313" key="3">
    <source>
        <dbReference type="Proteomes" id="UP000366872"/>
    </source>
</evidence>
<sequence length="451" mass="50826">MKCWNIKRGIFFGIALVIMQSAMAGDISKWQVEQVLDVAPVTAGFPVRFCLLTEGDRQYVAYYDADHQMTVASRMLDSNEWQFQVLPSKVGWDSHNYITMAIDRAGQLHVSGNMHANPLVYFRTETAGDITTLKEAPMTGELETRTTYPKFLKNLNDDLIFTYRHGGSGNGINPYNIYDPKTQSWSRFLETPLFDGEGKINAYPFGPVRGPDGWFHSVWVWRDTPDCATNHDISYARSKNLTHWESAFGDPVTLPIKISQTELCVDPIPSHGGIINSAKFLFFDSNNRPVISYHKSDENGNMQVYAARPENGTWKVHQLTDWDKPVVFGGHGSMGFIGIKISGLSEAAPGTLTMTYRHRDFGTGRLLIDEETLKPSNEAIEVQPELPKELSQLESDFPGLGVQRMSDIGDSGNPEVRYVLKWETLGKNRDRKPETTVEPSMLKLYKLRTSD</sequence>
<evidence type="ECO:0000256" key="1">
    <source>
        <dbReference type="SAM" id="SignalP"/>
    </source>
</evidence>
<name>A0A6C2TZA0_PONDE</name>
<evidence type="ECO:0000313" key="2">
    <source>
        <dbReference type="EMBL" id="VGO12992.1"/>
    </source>
</evidence>
<protein>
    <recommendedName>
        <fullName evidence="4">BNR repeat-containing family member</fullName>
    </recommendedName>
</protein>
<feature type="chain" id="PRO_5025661288" description="BNR repeat-containing family member" evidence="1">
    <location>
        <begin position="25"/>
        <end position="451"/>
    </location>
</feature>
<dbReference type="Proteomes" id="UP000366872">
    <property type="component" value="Unassembled WGS sequence"/>
</dbReference>
<dbReference type="AlphaFoldDB" id="A0A6C2TZA0"/>
<gene>
    <name evidence="2" type="ORF">PDESU_01546</name>
</gene>
<reference evidence="2 3" key="1">
    <citation type="submission" date="2019-04" db="EMBL/GenBank/DDBJ databases">
        <authorList>
            <person name="Van Vliet M D."/>
        </authorList>
    </citation>
    <scope>NUCLEOTIDE SEQUENCE [LARGE SCALE GENOMIC DNA]</scope>
    <source>
        <strain evidence="2 3">F1</strain>
    </source>
</reference>
<dbReference type="EMBL" id="CAAHFG010000001">
    <property type="protein sequence ID" value="VGO12992.1"/>
    <property type="molecule type" value="Genomic_DNA"/>
</dbReference>
<keyword evidence="3" id="KW-1185">Reference proteome</keyword>
<proteinExistence type="predicted"/>
<keyword evidence="1" id="KW-0732">Signal</keyword>
<organism evidence="2 3">
    <name type="scientific">Pontiella desulfatans</name>
    <dbReference type="NCBI Taxonomy" id="2750659"/>
    <lineage>
        <taxon>Bacteria</taxon>
        <taxon>Pseudomonadati</taxon>
        <taxon>Kiritimatiellota</taxon>
        <taxon>Kiritimatiellia</taxon>
        <taxon>Kiritimatiellales</taxon>
        <taxon>Pontiellaceae</taxon>
        <taxon>Pontiella</taxon>
    </lineage>
</organism>
<dbReference type="Pfam" id="PF15892">
    <property type="entry name" value="BNR_4"/>
    <property type="match status" value="1"/>
</dbReference>